<evidence type="ECO:0000259" key="10">
    <source>
        <dbReference type="PROSITE" id="PS51449"/>
    </source>
</evidence>
<dbReference type="SFLD" id="SFLDF00274">
    <property type="entry name" value="ribosomal_protein_S12_methylth"/>
    <property type="match status" value="1"/>
</dbReference>
<dbReference type="GO" id="GO:0005829">
    <property type="term" value="C:cytosol"/>
    <property type="evidence" value="ECO:0007669"/>
    <property type="project" value="TreeGrafter"/>
</dbReference>
<evidence type="ECO:0000256" key="2">
    <source>
        <dbReference type="ARBA" id="ARBA00022490"/>
    </source>
</evidence>
<keyword evidence="12" id="KW-0689">Ribosomal protein</keyword>
<evidence type="ECO:0000256" key="7">
    <source>
        <dbReference type="ARBA" id="ARBA00023014"/>
    </source>
</evidence>
<dbReference type="SMART" id="SM00729">
    <property type="entry name" value="Elp3"/>
    <property type="match status" value="1"/>
</dbReference>
<comment type="subcellular location">
    <subcellularLocation>
        <location evidence="8">Cytoplasm</location>
    </subcellularLocation>
</comment>
<dbReference type="SFLD" id="SFLDG01082">
    <property type="entry name" value="B12-binding_domain_containing"/>
    <property type="match status" value="1"/>
</dbReference>
<evidence type="ECO:0000256" key="4">
    <source>
        <dbReference type="ARBA" id="ARBA00022691"/>
    </source>
</evidence>
<name>A0A413R9Y3_9FIRM</name>
<feature type="domain" description="Radical SAM core" evidence="11">
    <location>
        <begin position="141"/>
        <end position="371"/>
    </location>
</feature>
<dbReference type="Gene3D" id="3.40.50.12160">
    <property type="entry name" value="Methylthiotransferase, N-terminal domain"/>
    <property type="match status" value="1"/>
</dbReference>
<evidence type="ECO:0000256" key="8">
    <source>
        <dbReference type="HAMAP-Rule" id="MF_01865"/>
    </source>
</evidence>
<dbReference type="InterPro" id="IPR020612">
    <property type="entry name" value="Methylthiotransferase_CS"/>
</dbReference>
<dbReference type="Pfam" id="PF18693">
    <property type="entry name" value="TRAM_2"/>
    <property type="match status" value="1"/>
</dbReference>
<keyword evidence="1 8" id="KW-0004">4Fe-4S</keyword>
<evidence type="ECO:0000256" key="1">
    <source>
        <dbReference type="ARBA" id="ARBA00022485"/>
    </source>
</evidence>
<keyword evidence="7 8" id="KW-0411">Iron-sulfur</keyword>
<reference evidence="12 13" key="1">
    <citation type="submission" date="2018-08" db="EMBL/GenBank/DDBJ databases">
        <title>A genome reference for cultivated species of the human gut microbiota.</title>
        <authorList>
            <person name="Zou Y."/>
            <person name="Xue W."/>
            <person name="Luo G."/>
        </authorList>
    </citation>
    <scope>NUCLEOTIDE SEQUENCE [LARGE SCALE GENOMIC DNA]</scope>
    <source>
        <strain evidence="12 13">AM44-11BH</strain>
    </source>
</reference>
<feature type="binding site" evidence="8">
    <location>
        <position position="46"/>
    </location>
    <ligand>
        <name>[4Fe-4S] cluster</name>
        <dbReference type="ChEBI" id="CHEBI:49883"/>
        <label>1</label>
    </ligand>
</feature>
<dbReference type="PANTHER" id="PTHR43837:SF1">
    <property type="entry name" value="RIBOSOMAL PROTEIN US12 METHYLTHIOTRANSFERASE RIMO"/>
    <property type="match status" value="1"/>
</dbReference>
<dbReference type="EMBL" id="QSFD01000004">
    <property type="protein sequence ID" value="RHA19223.1"/>
    <property type="molecule type" value="Genomic_DNA"/>
</dbReference>
<dbReference type="InterPro" id="IPR023404">
    <property type="entry name" value="rSAM_horseshoe"/>
</dbReference>
<dbReference type="GO" id="GO:0035600">
    <property type="term" value="P:tRNA methylthiolation"/>
    <property type="evidence" value="ECO:0007669"/>
    <property type="project" value="UniProtKB-ARBA"/>
</dbReference>
<organism evidence="12 13">
    <name type="scientific">Eubacterium ventriosum</name>
    <dbReference type="NCBI Taxonomy" id="39496"/>
    <lineage>
        <taxon>Bacteria</taxon>
        <taxon>Bacillati</taxon>
        <taxon>Bacillota</taxon>
        <taxon>Clostridia</taxon>
        <taxon>Eubacteriales</taxon>
        <taxon>Eubacteriaceae</taxon>
        <taxon>Eubacterium</taxon>
    </lineage>
</organism>
<dbReference type="PROSITE" id="PS01278">
    <property type="entry name" value="MTTASE_RADICAL"/>
    <property type="match status" value="1"/>
</dbReference>
<dbReference type="InterPro" id="IPR013848">
    <property type="entry name" value="Methylthiotransferase_N"/>
</dbReference>
<comment type="caution">
    <text evidence="12">The sequence shown here is derived from an EMBL/GenBank/DDBJ whole genome shotgun (WGS) entry which is preliminary data.</text>
</comment>
<feature type="binding site" evidence="8">
    <location>
        <position position="80"/>
    </location>
    <ligand>
        <name>[4Fe-4S] cluster</name>
        <dbReference type="ChEBI" id="CHEBI:49883"/>
        <label>1</label>
    </ligand>
</feature>
<dbReference type="InterPro" id="IPR006638">
    <property type="entry name" value="Elp3/MiaA/NifB-like_rSAM"/>
</dbReference>
<dbReference type="GO" id="GO:0046872">
    <property type="term" value="F:metal ion binding"/>
    <property type="evidence" value="ECO:0007669"/>
    <property type="project" value="UniProtKB-KW"/>
</dbReference>
<dbReference type="HAMAP" id="MF_01865">
    <property type="entry name" value="MTTase_RimO"/>
    <property type="match status" value="1"/>
</dbReference>
<dbReference type="InterPro" id="IPR038135">
    <property type="entry name" value="Methylthiotransferase_N_sf"/>
</dbReference>
<comment type="similarity">
    <text evidence="8">Belongs to the methylthiotransferase family. RimO subfamily.</text>
</comment>
<evidence type="ECO:0000313" key="12">
    <source>
        <dbReference type="EMBL" id="RHA19223.1"/>
    </source>
</evidence>
<comment type="cofactor">
    <cofactor evidence="8">
        <name>[4Fe-4S] cluster</name>
        <dbReference type="ChEBI" id="CHEBI:49883"/>
    </cofactor>
    <text evidence="8">Binds 2 [4Fe-4S] clusters. One cluster is coordinated with 3 cysteines and an exchangeable S-adenosyl-L-methionine.</text>
</comment>
<dbReference type="GO" id="GO:0035599">
    <property type="term" value="F:aspartic acid methylthiotransferase activity"/>
    <property type="evidence" value="ECO:0007669"/>
    <property type="project" value="TreeGrafter"/>
</dbReference>
<feature type="binding site" evidence="8">
    <location>
        <position position="10"/>
    </location>
    <ligand>
        <name>[4Fe-4S] cluster</name>
        <dbReference type="ChEBI" id="CHEBI:49883"/>
        <label>1</label>
    </ligand>
</feature>
<feature type="domain" description="TRAM" evidence="9">
    <location>
        <begin position="374"/>
        <end position="442"/>
    </location>
</feature>
<keyword evidence="5 8" id="KW-0479">Metal-binding</keyword>
<comment type="function">
    <text evidence="8">Catalyzes the methylthiolation of an aspartic acid residue of ribosomal protein uS12.</text>
</comment>
<dbReference type="SFLD" id="SFLDG01061">
    <property type="entry name" value="methylthiotransferase"/>
    <property type="match status" value="1"/>
</dbReference>
<dbReference type="Pfam" id="PF00919">
    <property type="entry name" value="UPF0004"/>
    <property type="match status" value="1"/>
</dbReference>
<dbReference type="GO" id="GO:0005840">
    <property type="term" value="C:ribosome"/>
    <property type="evidence" value="ECO:0007669"/>
    <property type="project" value="UniProtKB-KW"/>
</dbReference>
<dbReference type="EC" id="2.8.4.4" evidence="8"/>
<accession>A0A413R9Y3</accession>
<evidence type="ECO:0000256" key="6">
    <source>
        <dbReference type="ARBA" id="ARBA00023004"/>
    </source>
</evidence>
<dbReference type="FunFam" id="3.80.30.20:FF:000001">
    <property type="entry name" value="tRNA-2-methylthio-N(6)-dimethylallyladenosine synthase 2"/>
    <property type="match status" value="1"/>
</dbReference>
<dbReference type="GO" id="GO:0051539">
    <property type="term" value="F:4 iron, 4 sulfur cluster binding"/>
    <property type="evidence" value="ECO:0007669"/>
    <property type="project" value="UniProtKB-UniRule"/>
</dbReference>
<keyword evidence="6 8" id="KW-0408">Iron</keyword>
<dbReference type="InterPro" id="IPR002792">
    <property type="entry name" value="TRAM_dom"/>
</dbReference>
<dbReference type="PROSITE" id="PS51449">
    <property type="entry name" value="MTTASE_N"/>
    <property type="match status" value="1"/>
</dbReference>
<dbReference type="RefSeq" id="WP_117970262.1">
    <property type="nucleotide sequence ID" value="NZ_CATWJF010000036.1"/>
</dbReference>
<dbReference type="CDD" id="cd01335">
    <property type="entry name" value="Radical_SAM"/>
    <property type="match status" value="1"/>
</dbReference>
<dbReference type="Gene3D" id="2.40.50.140">
    <property type="entry name" value="Nucleic acid-binding proteins"/>
    <property type="match status" value="1"/>
</dbReference>
<dbReference type="AlphaFoldDB" id="A0A413R9Y3"/>
<dbReference type="PROSITE" id="PS51918">
    <property type="entry name" value="RADICAL_SAM"/>
    <property type="match status" value="1"/>
</dbReference>
<feature type="domain" description="MTTase N-terminal" evidence="10">
    <location>
        <begin position="1"/>
        <end position="117"/>
    </location>
</feature>
<protein>
    <recommendedName>
        <fullName evidence="8">Ribosomal protein uS12 methylthiotransferase RimO</fullName>
        <shortName evidence="8">uS12 MTTase</shortName>
        <shortName evidence="8">uS12 methylthiotransferase</shortName>
        <ecNumber evidence="8">2.8.4.4</ecNumber>
    </recommendedName>
    <alternativeName>
        <fullName evidence="8">Ribosomal protein uS12 (aspartate-C(3))-methylthiotransferase</fullName>
    </alternativeName>
    <alternativeName>
        <fullName evidence="8">Ribosome maturation factor RimO</fullName>
    </alternativeName>
</protein>
<keyword evidence="4 8" id="KW-0949">S-adenosyl-L-methionine</keyword>
<dbReference type="PANTHER" id="PTHR43837">
    <property type="entry name" value="RIBOSOMAL PROTEIN S12 METHYLTHIOTRANSFERASE RIMO"/>
    <property type="match status" value="1"/>
</dbReference>
<evidence type="ECO:0000259" key="9">
    <source>
        <dbReference type="PROSITE" id="PS50926"/>
    </source>
</evidence>
<dbReference type="InterPro" id="IPR012340">
    <property type="entry name" value="NA-bd_OB-fold"/>
</dbReference>
<dbReference type="Gene3D" id="3.80.30.20">
    <property type="entry name" value="tm_1862 like domain"/>
    <property type="match status" value="1"/>
</dbReference>
<gene>
    <name evidence="8 12" type="primary">rimO</name>
    <name evidence="12" type="ORF">DW944_05680</name>
</gene>
<dbReference type="NCBIfam" id="TIGR01125">
    <property type="entry name" value="30S ribosomal protein S12 methylthiotransferase RimO"/>
    <property type="match status" value="1"/>
</dbReference>
<proteinExistence type="inferred from homology"/>
<feature type="binding site" evidence="8">
    <location>
        <position position="159"/>
    </location>
    <ligand>
        <name>[4Fe-4S] cluster</name>
        <dbReference type="ChEBI" id="CHEBI:49883"/>
        <label>2</label>
        <note>4Fe-4S-S-AdoMet</note>
    </ligand>
</feature>
<dbReference type="InterPro" id="IPR005840">
    <property type="entry name" value="Ribosomal_uS12_MeSTrfase_RimO"/>
</dbReference>
<evidence type="ECO:0000256" key="3">
    <source>
        <dbReference type="ARBA" id="ARBA00022679"/>
    </source>
</evidence>
<comment type="catalytic activity">
    <reaction evidence="8">
        <text>L-aspartate(89)-[ribosomal protein uS12]-hydrogen + (sulfur carrier)-SH + AH2 + 2 S-adenosyl-L-methionine = 3-methylsulfanyl-L-aspartate(89)-[ribosomal protein uS12]-hydrogen + (sulfur carrier)-H + 5'-deoxyadenosine + L-methionine + A + S-adenosyl-L-homocysteine + 2 H(+)</text>
        <dbReference type="Rhea" id="RHEA:37087"/>
        <dbReference type="Rhea" id="RHEA-COMP:10460"/>
        <dbReference type="Rhea" id="RHEA-COMP:10461"/>
        <dbReference type="Rhea" id="RHEA-COMP:14737"/>
        <dbReference type="Rhea" id="RHEA-COMP:14739"/>
        <dbReference type="ChEBI" id="CHEBI:13193"/>
        <dbReference type="ChEBI" id="CHEBI:15378"/>
        <dbReference type="ChEBI" id="CHEBI:17319"/>
        <dbReference type="ChEBI" id="CHEBI:17499"/>
        <dbReference type="ChEBI" id="CHEBI:29917"/>
        <dbReference type="ChEBI" id="CHEBI:29961"/>
        <dbReference type="ChEBI" id="CHEBI:57844"/>
        <dbReference type="ChEBI" id="CHEBI:57856"/>
        <dbReference type="ChEBI" id="CHEBI:59789"/>
        <dbReference type="ChEBI" id="CHEBI:64428"/>
        <dbReference type="ChEBI" id="CHEBI:73599"/>
        <dbReference type="EC" id="2.8.4.4"/>
    </reaction>
</comment>
<evidence type="ECO:0000259" key="11">
    <source>
        <dbReference type="PROSITE" id="PS51918"/>
    </source>
</evidence>
<dbReference type="GO" id="GO:0103039">
    <property type="term" value="F:protein methylthiotransferase activity"/>
    <property type="evidence" value="ECO:0007669"/>
    <property type="project" value="UniProtKB-EC"/>
</dbReference>
<evidence type="ECO:0000256" key="5">
    <source>
        <dbReference type="ARBA" id="ARBA00022723"/>
    </source>
</evidence>
<sequence length="442" mass="50388">MKILFVSLGCDKNLVDSEHMSGLLSKAGYEFTDDETQADIIIINSCCFIKDAKEESIETIFEMARYKEEGQCKALVLAGCLAQRYHEEIKTEIPEVDICIGTTAIDSIVSALDDYFKEHKKKEYLKDVDFLVAANAPRNLSTLGSYAYLKIAEGCDKHCTYCIIPKVRGNYRSVKMEYLIDEAKKLAEQGVKELILVAQETTMYGKDIYGKKSLHILLKELAKISGIYWIRVLYCYPEEIYDELIDVIASEKKICNYLDLPIQHASDTILKKMGRRTTNKDLCDIIGKLRKRIPDIVLRTTLITGFPGETEEDHQINLDFVNEMEFERLGVFTYSAEENTPAANMPNQIDEEIKEDRRNDIMELQQDIVFDNSEKHIGKTYVAMIEGRISGENAYMGRTYMDVPGIDSNIFIITDEELMTGDFVKVKVTGINDYDLIGQLDE</sequence>
<keyword evidence="2 8" id="KW-0963">Cytoplasm</keyword>
<keyword evidence="12" id="KW-0687">Ribonucleoprotein</keyword>
<keyword evidence="13" id="KW-1185">Reference proteome</keyword>
<dbReference type="InterPro" id="IPR005839">
    <property type="entry name" value="Methylthiotransferase"/>
</dbReference>
<feature type="binding site" evidence="8">
    <location>
        <position position="162"/>
    </location>
    <ligand>
        <name>[4Fe-4S] cluster</name>
        <dbReference type="ChEBI" id="CHEBI:49883"/>
        <label>2</label>
        <note>4Fe-4S-S-AdoMet</note>
    </ligand>
</feature>
<dbReference type="Proteomes" id="UP000284779">
    <property type="component" value="Unassembled WGS sequence"/>
</dbReference>
<dbReference type="SFLD" id="SFLDS00029">
    <property type="entry name" value="Radical_SAM"/>
    <property type="match status" value="1"/>
</dbReference>
<evidence type="ECO:0000313" key="13">
    <source>
        <dbReference type="Proteomes" id="UP000284779"/>
    </source>
</evidence>
<dbReference type="GO" id="GO:0140101">
    <property type="term" value="F:catalytic activity, acting on a tRNA"/>
    <property type="evidence" value="ECO:0007669"/>
    <property type="project" value="UniProtKB-ARBA"/>
</dbReference>
<feature type="binding site" evidence="8">
    <location>
        <position position="155"/>
    </location>
    <ligand>
        <name>[4Fe-4S] cluster</name>
        <dbReference type="ChEBI" id="CHEBI:49883"/>
        <label>2</label>
        <note>4Fe-4S-S-AdoMet</note>
    </ligand>
</feature>
<dbReference type="InterPro" id="IPR007197">
    <property type="entry name" value="rSAM"/>
</dbReference>
<dbReference type="InterPro" id="IPR058240">
    <property type="entry name" value="rSAM_sf"/>
</dbReference>
<dbReference type="Pfam" id="PF04055">
    <property type="entry name" value="Radical_SAM"/>
    <property type="match status" value="1"/>
</dbReference>
<keyword evidence="3 8" id="KW-0808">Transferase</keyword>
<dbReference type="SUPFAM" id="SSF102114">
    <property type="entry name" value="Radical SAM enzymes"/>
    <property type="match status" value="1"/>
</dbReference>
<dbReference type="NCBIfam" id="TIGR00089">
    <property type="entry name" value="MiaB/RimO family radical SAM methylthiotransferase"/>
    <property type="match status" value="1"/>
</dbReference>
<dbReference type="PROSITE" id="PS50926">
    <property type="entry name" value="TRAM"/>
    <property type="match status" value="1"/>
</dbReference>